<dbReference type="AlphaFoldDB" id="A0A8J2WPS7"/>
<keyword evidence="3" id="KW-1185">Reference proteome</keyword>
<dbReference type="Proteomes" id="UP000789390">
    <property type="component" value="Unassembled WGS sequence"/>
</dbReference>
<accession>A0A8J2WPS7</accession>
<name>A0A8J2WPS7_9CRUS</name>
<keyword evidence="1" id="KW-0732">Signal</keyword>
<feature type="chain" id="PRO_5035271139" evidence="1">
    <location>
        <begin position="25"/>
        <end position="188"/>
    </location>
</feature>
<proteinExistence type="predicted"/>
<dbReference type="EMBL" id="CAKKLH010000331">
    <property type="protein sequence ID" value="CAH0112774.1"/>
    <property type="molecule type" value="Genomic_DNA"/>
</dbReference>
<evidence type="ECO:0000313" key="3">
    <source>
        <dbReference type="Proteomes" id="UP000789390"/>
    </source>
</evidence>
<gene>
    <name evidence="2" type="ORF">DGAL_LOCUS16555</name>
</gene>
<evidence type="ECO:0000256" key="1">
    <source>
        <dbReference type="SAM" id="SignalP"/>
    </source>
</evidence>
<reference evidence="2" key="1">
    <citation type="submission" date="2021-11" db="EMBL/GenBank/DDBJ databases">
        <authorList>
            <person name="Schell T."/>
        </authorList>
    </citation>
    <scope>NUCLEOTIDE SEQUENCE</scope>
    <source>
        <strain evidence="2">M5</strain>
    </source>
</reference>
<organism evidence="2 3">
    <name type="scientific">Daphnia galeata</name>
    <dbReference type="NCBI Taxonomy" id="27404"/>
    <lineage>
        <taxon>Eukaryota</taxon>
        <taxon>Metazoa</taxon>
        <taxon>Ecdysozoa</taxon>
        <taxon>Arthropoda</taxon>
        <taxon>Crustacea</taxon>
        <taxon>Branchiopoda</taxon>
        <taxon>Diplostraca</taxon>
        <taxon>Cladocera</taxon>
        <taxon>Anomopoda</taxon>
        <taxon>Daphniidae</taxon>
        <taxon>Daphnia</taxon>
    </lineage>
</organism>
<protein>
    <submittedName>
        <fullName evidence="2">Uncharacterized protein</fullName>
    </submittedName>
</protein>
<comment type="caution">
    <text evidence="2">The sequence shown here is derived from an EMBL/GenBank/DDBJ whole genome shotgun (WGS) entry which is preliminary data.</text>
</comment>
<evidence type="ECO:0000313" key="2">
    <source>
        <dbReference type="EMBL" id="CAH0112774.1"/>
    </source>
</evidence>
<sequence length="188" mass="21636">MFLKRYDYVLLLLLGRLIIEVGECSELEIVTELLRPFAELSHNSDLFPIDLLGIKSSTSAKISVQSNPSCSRRIATATFISNPSFLYPIIRIFGFTLPNPVRSSIEARPVWRFELSAMEQNPLMLVNLSFQRYFQGSEPRCSYLNDIRADHQGVIFTDEIDKVYESRTSVIFFSYVPNDFYCEMGLCY</sequence>
<feature type="signal peptide" evidence="1">
    <location>
        <begin position="1"/>
        <end position="24"/>
    </location>
</feature>